<feature type="binding site" evidence="10">
    <location>
        <begin position="120"/>
        <end position="126"/>
    </location>
    <ligand>
        <name>ATP</name>
        <dbReference type="ChEBI" id="CHEBI:30616"/>
    </ligand>
</feature>
<dbReference type="AlphaFoldDB" id="A0A2M9ZGT8"/>
<dbReference type="InterPro" id="IPR036565">
    <property type="entry name" value="Mur-like_cat_sf"/>
</dbReference>
<dbReference type="NCBIfam" id="TIGR01143">
    <property type="entry name" value="murF"/>
    <property type="match status" value="1"/>
</dbReference>
<dbReference type="Proteomes" id="UP000231912">
    <property type="component" value="Unassembled WGS sequence"/>
</dbReference>
<dbReference type="GO" id="GO:0051301">
    <property type="term" value="P:cell division"/>
    <property type="evidence" value="ECO:0007669"/>
    <property type="project" value="UniProtKB-KW"/>
</dbReference>
<dbReference type="GO" id="GO:0008766">
    <property type="term" value="F:UDP-N-acetylmuramoylalanyl-D-glutamyl-2,6-diaminopimelate-D-alanyl-D-alanine ligase activity"/>
    <property type="evidence" value="ECO:0007669"/>
    <property type="project" value="RHEA"/>
</dbReference>
<dbReference type="EC" id="6.3.2.10" evidence="10 11"/>
<dbReference type="InterPro" id="IPR035911">
    <property type="entry name" value="MurE/MurF_N"/>
</dbReference>
<keyword evidence="8 10" id="KW-0131">Cell cycle</keyword>
<dbReference type="PANTHER" id="PTHR43024:SF1">
    <property type="entry name" value="UDP-N-ACETYLMURAMOYL-TRIPEPTIDE--D-ALANYL-D-ALANINE LIGASE"/>
    <property type="match status" value="1"/>
</dbReference>
<keyword evidence="1 10" id="KW-0963">Cytoplasm</keyword>
<dbReference type="Pfam" id="PF08245">
    <property type="entry name" value="Mur_ligase_M"/>
    <property type="match status" value="1"/>
</dbReference>
<dbReference type="Gene3D" id="3.40.1190.10">
    <property type="entry name" value="Mur-like, catalytic domain"/>
    <property type="match status" value="1"/>
</dbReference>
<comment type="similarity">
    <text evidence="10">Belongs to the MurCDEF family. MurF subfamily.</text>
</comment>
<keyword evidence="4 10" id="KW-0547">Nucleotide-binding</keyword>
<dbReference type="SUPFAM" id="SSF53244">
    <property type="entry name" value="MurD-like peptide ligases, peptide-binding domain"/>
    <property type="match status" value="1"/>
</dbReference>
<evidence type="ECO:0000256" key="6">
    <source>
        <dbReference type="ARBA" id="ARBA00022960"/>
    </source>
</evidence>
<dbReference type="Pfam" id="PF02875">
    <property type="entry name" value="Mur_ligase_C"/>
    <property type="match status" value="1"/>
</dbReference>
<protein>
    <recommendedName>
        <fullName evidence="10 11">UDP-N-acetylmuramoyl-tripeptide--D-alanyl-D-alanine ligase</fullName>
        <ecNumber evidence="10 11">6.3.2.10</ecNumber>
    </recommendedName>
    <alternativeName>
        <fullName evidence="10">D-alanyl-D-alanine-adding enzyme</fullName>
    </alternativeName>
</protein>
<dbReference type="Pfam" id="PF01225">
    <property type="entry name" value="Mur_ligase"/>
    <property type="match status" value="1"/>
</dbReference>
<dbReference type="HAMAP" id="MF_02019">
    <property type="entry name" value="MurF"/>
    <property type="match status" value="1"/>
</dbReference>
<feature type="domain" description="Mur ligase central" evidence="14">
    <location>
        <begin position="118"/>
        <end position="298"/>
    </location>
</feature>
<keyword evidence="7 10" id="KW-0573">Peptidoglycan synthesis</keyword>
<dbReference type="InterPro" id="IPR036615">
    <property type="entry name" value="Mur_ligase_C_dom_sf"/>
</dbReference>
<evidence type="ECO:0000256" key="10">
    <source>
        <dbReference type="HAMAP-Rule" id="MF_02019"/>
    </source>
</evidence>
<dbReference type="RefSeq" id="WP_100758085.1">
    <property type="nucleotide sequence ID" value="NZ_NPDT01000001.1"/>
</dbReference>
<comment type="catalytic activity">
    <reaction evidence="10 11">
        <text>D-alanyl-D-alanine + UDP-N-acetyl-alpha-D-muramoyl-L-alanyl-gamma-D-glutamyl-meso-2,6-diaminopimelate + ATP = UDP-N-acetyl-alpha-D-muramoyl-L-alanyl-gamma-D-glutamyl-meso-2,6-diaminopimeloyl-D-alanyl-D-alanine + ADP + phosphate + H(+)</text>
        <dbReference type="Rhea" id="RHEA:28374"/>
        <dbReference type="ChEBI" id="CHEBI:15378"/>
        <dbReference type="ChEBI" id="CHEBI:30616"/>
        <dbReference type="ChEBI" id="CHEBI:43474"/>
        <dbReference type="ChEBI" id="CHEBI:57822"/>
        <dbReference type="ChEBI" id="CHEBI:61386"/>
        <dbReference type="ChEBI" id="CHEBI:83905"/>
        <dbReference type="ChEBI" id="CHEBI:456216"/>
        <dbReference type="EC" id="6.3.2.10"/>
    </reaction>
</comment>
<dbReference type="GO" id="GO:0009252">
    <property type="term" value="P:peptidoglycan biosynthetic process"/>
    <property type="evidence" value="ECO:0007669"/>
    <property type="project" value="UniProtKB-UniRule"/>
</dbReference>
<dbReference type="InterPro" id="IPR013221">
    <property type="entry name" value="Mur_ligase_cen"/>
</dbReference>
<dbReference type="GO" id="GO:0071555">
    <property type="term" value="P:cell wall organization"/>
    <property type="evidence" value="ECO:0007669"/>
    <property type="project" value="UniProtKB-KW"/>
</dbReference>
<evidence type="ECO:0000256" key="5">
    <source>
        <dbReference type="ARBA" id="ARBA00022840"/>
    </source>
</evidence>
<evidence type="ECO:0000313" key="15">
    <source>
        <dbReference type="EMBL" id="PJZ67631.1"/>
    </source>
</evidence>
<keyword evidence="2 10" id="KW-0436">Ligase</keyword>
<feature type="domain" description="Mur ligase C-terminal" evidence="13">
    <location>
        <begin position="326"/>
        <end position="451"/>
    </location>
</feature>
<dbReference type="InterPro" id="IPR004101">
    <property type="entry name" value="Mur_ligase_C"/>
</dbReference>
<evidence type="ECO:0000256" key="7">
    <source>
        <dbReference type="ARBA" id="ARBA00022984"/>
    </source>
</evidence>
<dbReference type="InterPro" id="IPR005863">
    <property type="entry name" value="UDP-N-AcMur_synth"/>
</dbReference>
<evidence type="ECO:0000256" key="1">
    <source>
        <dbReference type="ARBA" id="ARBA00022490"/>
    </source>
</evidence>
<organism evidence="15 16">
    <name type="scientific">Leptospira wolffii</name>
    <dbReference type="NCBI Taxonomy" id="409998"/>
    <lineage>
        <taxon>Bacteria</taxon>
        <taxon>Pseudomonadati</taxon>
        <taxon>Spirochaetota</taxon>
        <taxon>Spirochaetia</taxon>
        <taxon>Leptospirales</taxon>
        <taxon>Leptospiraceae</taxon>
        <taxon>Leptospira</taxon>
    </lineage>
</organism>
<dbReference type="GO" id="GO:0005737">
    <property type="term" value="C:cytoplasm"/>
    <property type="evidence" value="ECO:0007669"/>
    <property type="project" value="UniProtKB-SubCell"/>
</dbReference>
<reference evidence="15 16" key="1">
    <citation type="submission" date="2017-07" db="EMBL/GenBank/DDBJ databases">
        <title>Leptospira spp. isolated from tropical soils.</title>
        <authorList>
            <person name="Thibeaux R."/>
            <person name="Iraola G."/>
            <person name="Ferres I."/>
            <person name="Bierque E."/>
            <person name="Girault D."/>
            <person name="Soupe-Gilbert M.-E."/>
            <person name="Picardeau M."/>
            <person name="Goarant C."/>
        </authorList>
    </citation>
    <scope>NUCLEOTIDE SEQUENCE [LARGE SCALE GENOMIC DNA]</scope>
    <source>
        <strain evidence="15 16">FH2-C-A2</strain>
    </source>
</reference>
<dbReference type="PANTHER" id="PTHR43024">
    <property type="entry name" value="UDP-N-ACETYLMURAMOYL-TRIPEPTIDE--D-ALANYL-D-ALANINE LIGASE"/>
    <property type="match status" value="1"/>
</dbReference>
<comment type="subcellular location">
    <subcellularLocation>
        <location evidence="10 11">Cytoplasm</location>
    </subcellularLocation>
</comment>
<name>A0A2M9ZGT8_9LEPT</name>
<dbReference type="InterPro" id="IPR000713">
    <property type="entry name" value="Mur_ligase_N"/>
</dbReference>
<dbReference type="SUPFAM" id="SSF63418">
    <property type="entry name" value="MurE/MurF N-terminal domain"/>
    <property type="match status" value="1"/>
</dbReference>
<proteinExistence type="inferred from homology"/>
<dbReference type="GO" id="GO:0005524">
    <property type="term" value="F:ATP binding"/>
    <property type="evidence" value="ECO:0007669"/>
    <property type="project" value="UniProtKB-UniRule"/>
</dbReference>
<comment type="pathway">
    <text evidence="10 11">Cell wall biogenesis; peptidoglycan biosynthesis.</text>
</comment>
<evidence type="ECO:0000256" key="8">
    <source>
        <dbReference type="ARBA" id="ARBA00023306"/>
    </source>
</evidence>
<dbReference type="GO" id="GO:0047480">
    <property type="term" value="F:UDP-N-acetylmuramoyl-tripeptide-D-alanyl-D-alanine ligase activity"/>
    <property type="evidence" value="ECO:0007669"/>
    <property type="project" value="UniProtKB-UniRule"/>
</dbReference>
<evidence type="ECO:0000256" key="9">
    <source>
        <dbReference type="ARBA" id="ARBA00023316"/>
    </source>
</evidence>
<keyword evidence="9 10" id="KW-0961">Cell wall biogenesis/degradation</keyword>
<dbReference type="EMBL" id="NPDT01000001">
    <property type="protein sequence ID" value="PJZ67631.1"/>
    <property type="molecule type" value="Genomic_DNA"/>
</dbReference>
<evidence type="ECO:0000256" key="3">
    <source>
        <dbReference type="ARBA" id="ARBA00022618"/>
    </source>
</evidence>
<evidence type="ECO:0000259" key="12">
    <source>
        <dbReference type="Pfam" id="PF01225"/>
    </source>
</evidence>
<evidence type="ECO:0000256" key="4">
    <source>
        <dbReference type="ARBA" id="ARBA00022741"/>
    </source>
</evidence>
<dbReference type="InterPro" id="IPR051046">
    <property type="entry name" value="MurCDEF_CellWall_CoF430Synth"/>
</dbReference>
<dbReference type="Gene3D" id="3.90.190.20">
    <property type="entry name" value="Mur ligase, C-terminal domain"/>
    <property type="match status" value="1"/>
</dbReference>
<sequence>MKAAFEYDPETIRKVLGVPSGFSFRQEDPIRSITTVSGLAEPGSIFVPLRGNRDGHEFIKDALNRGASYFLAERNHPIVESLPESDRVKAIPVKDTLLALGKLAGFHRSRFRPTIIAVTGSSGKTTTKEILGSCLSPLANNLVVTEKNYNNEIGVPFTLFRIGPQTRFVVCEMGMNHKGEIARLTEMARPDYSLITTVGTAHIELLGSQKEIAKAKAEILDGMEKPGILFYPETGDYKNLLRRRSNKQGVRFKTVPMERRIEILKKNPSGFSISYLGETLEWNLPGTKLLENLALCVSLLEEIGTPTDWIQNGIRNFKTLDKRLDFQDGNYKILNDTYNANRESMFSSLEACSQLSGEKGFYAVLGDLKEVGKFAKKFHYEIGSFAGSIPNCMGIYLFGSSSQSTLAGFQKKAGKTRPAHWFPGDEEGLKRLLETVKNEVPKGSYILAKASRGMRLERVVEGLNSSLRTDV</sequence>
<comment type="caution">
    <text evidence="15">The sequence shown here is derived from an EMBL/GenBank/DDBJ whole genome shotgun (WGS) entry which is preliminary data.</text>
</comment>
<evidence type="ECO:0000256" key="11">
    <source>
        <dbReference type="RuleBase" id="RU004136"/>
    </source>
</evidence>
<keyword evidence="3 10" id="KW-0132">Cell division</keyword>
<evidence type="ECO:0000256" key="2">
    <source>
        <dbReference type="ARBA" id="ARBA00022598"/>
    </source>
</evidence>
<comment type="function">
    <text evidence="10 11">Involved in cell wall formation. Catalyzes the final step in the synthesis of UDP-N-acetylmuramoyl-pentapeptide, the precursor of murein.</text>
</comment>
<evidence type="ECO:0000259" key="13">
    <source>
        <dbReference type="Pfam" id="PF02875"/>
    </source>
</evidence>
<evidence type="ECO:0000259" key="14">
    <source>
        <dbReference type="Pfam" id="PF08245"/>
    </source>
</evidence>
<feature type="domain" description="Mur ligase N-terminal catalytic" evidence="12">
    <location>
        <begin position="32"/>
        <end position="106"/>
    </location>
</feature>
<evidence type="ECO:0000313" key="16">
    <source>
        <dbReference type="Proteomes" id="UP000231912"/>
    </source>
</evidence>
<keyword evidence="5 10" id="KW-0067">ATP-binding</keyword>
<accession>A0A2M9ZGT8</accession>
<dbReference type="SUPFAM" id="SSF53623">
    <property type="entry name" value="MurD-like peptide ligases, catalytic domain"/>
    <property type="match status" value="1"/>
</dbReference>
<dbReference type="UniPathway" id="UPA00219"/>
<dbReference type="GO" id="GO:0008360">
    <property type="term" value="P:regulation of cell shape"/>
    <property type="evidence" value="ECO:0007669"/>
    <property type="project" value="UniProtKB-KW"/>
</dbReference>
<keyword evidence="6 10" id="KW-0133">Cell shape</keyword>
<dbReference type="Gene3D" id="3.40.1390.10">
    <property type="entry name" value="MurE/MurF, N-terminal domain"/>
    <property type="match status" value="1"/>
</dbReference>
<gene>
    <name evidence="10" type="primary">murF</name>
    <name evidence="15" type="ORF">CH371_06400</name>
</gene>